<reference evidence="1 2" key="1">
    <citation type="journal article" date="2019" name="Commun. Biol.">
        <title>The bagworm genome reveals a unique fibroin gene that provides high tensile strength.</title>
        <authorList>
            <person name="Kono N."/>
            <person name="Nakamura H."/>
            <person name="Ohtoshi R."/>
            <person name="Tomita M."/>
            <person name="Numata K."/>
            <person name="Arakawa K."/>
        </authorList>
    </citation>
    <scope>NUCLEOTIDE SEQUENCE [LARGE SCALE GENOMIC DNA]</scope>
</reference>
<proteinExistence type="predicted"/>
<comment type="caution">
    <text evidence="1">The sequence shown here is derived from an EMBL/GenBank/DDBJ whole genome shotgun (WGS) entry which is preliminary data.</text>
</comment>
<organism evidence="1 2">
    <name type="scientific">Eumeta variegata</name>
    <name type="common">Bagworm moth</name>
    <name type="synonym">Eumeta japonica</name>
    <dbReference type="NCBI Taxonomy" id="151549"/>
    <lineage>
        <taxon>Eukaryota</taxon>
        <taxon>Metazoa</taxon>
        <taxon>Ecdysozoa</taxon>
        <taxon>Arthropoda</taxon>
        <taxon>Hexapoda</taxon>
        <taxon>Insecta</taxon>
        <taxon>Pterygota</taxon>
        <taxon>Neoptera</taxon>
        <taxon>Endopterygota</taxon>
        <taxon>Lepidoptera</taxon>
        <taxon>Glossata</taxon>
        <taxon>Ditrysia</taxon>
        <taxon>Tineoidea</taxon>
        <taxon>Psychidae</taxon>
        <taxon>Oiketicinae</taxon>
        <taxon>Eumeta</taxon>
    </lineage>
</organism>
<accession>A0A4C1U2I1</accession>
<dbReference type="EMBL" id="BGZK01000119">
    <property type="protein sequence ID" value="GBP20565.1"/>
    <property type="molecule type" value="Genomic_DNA"/>
</dbReference>
<evidence type="ECO:0000313" key="2">
    <source>
        <dbReference type="Proteomes" id="UP000299102"/>
    </source>
</evidence>
<evidence type="ECO:0000313" key="1">
    <source>
        <dbReference type="EMBL" id="GBP20565.1"/>
    </source>
</evidence>
<dbReference type="Proteomes" id="UP000299102">
    <property type="component" value="Unassembled WGS sequence"/>
</dbReference>
<dbReference type="AlphaFoldDB" id="A0A4C1U2I1"/>
<sequence length="89" mass="10065">MSTEGAPIGRRRRRRLKLGGGMRNVSGCGGTVMNDVATGFRLSRHNHKRCRHQFLVAAVVMNDVTTGFRLPWHNHKRCRHQFLVAAVQS</sequence>
<keyword evidence="2" id="KW-1185">Reference proteome</keyword>
<gene>
    <name evidence="1" type="ORF">EVAR_78944_1</name>
</gene>
<name>A0A4C1U2I1_EUMVA</name>
<protein>
    <submittedName>
        <fullName evidence="1">Uncharacterized protein</fullName>
    </submittedName>
</protein>